<dbReference type="SUPFAM" id="SSF51430">
    <property type="entry name" value="NAD(P)-linked oxidoreductase"/>
    <property type="match status" value="1"/>
</dbReference>
<accession>B0C5B8</accession>
<dbReference type="PANTHER" id="PTHR43364:SF4">
    <property type="entry name" value="NAD(P)-LINKED OXIDOREDUCTASE SUPERFAMILY PROTEIN"/>
    <property type="match status" value="1"/>
</dbReference>
<dbReference type="Pfam" id="PF00248">
    <property type="entry name" value="Aldo_ket_red"/>
    <property type="match status" value="1"/>
</dbReference>
<dbReference type="InterPro" id="IPR036812">
    <property type="entry name" value="NAD(P)_OxRdtase_dom_sf"/>
</dbReference>
<protein>
    <submittedName>
        <fullName evidence="4">Oxidoreductase, aldo/keto reductase family</fullName>
    </submittedName>
</protein>
<evidence type="ECO:0000313" key="5">
    <source>
        <dbReference type="Proteomes" id="UP000000268"/>
    </source>
</evidence>
<dbReference type="HOGENOM" id="CLU_023205_2_0_3"/>
<dbReference type="InterPro" id="IPR020471">
    <property type="entry name" value="AKR"/>
</dbReference>
<feature type="compositionally biased region" description="Basic and acidic residues" evidence="2">
    <location>
        <begin position="226"/>
        <end position="241"/>
    </location>
</feature>
<keyword evidence="5" id="KW-1185">Reference proteome</keyword>
<dbReference type="Proteomes" id="UP000000268">
    <property type="component" value="Chromosome"/>
</dbReference>
<evidence type="ECO:0000256" key="1">
    <source>
        <dbReference type="ARBA" id="ARBA00023002"/>
    </source>
</evidence>
<organism evidence="4 5">
    <name type="scientific">Acaryochloris marina (strain MBIC 11017)</name>
    <dbReference type="NCBI Taxonomy" id="329726"/>
    <lineage>
        <taxon>Bacteria</taxon>
        <taxon>Bacillati</taxon>
        <taxon>Cyanobacteriota</taxon>
        <taxon>Cyanophyceae</taxon>
        <taxon>Acaryochloridales</taxon>
        <taxon>Acaryochloridaceae</taxon>
        <taxon>Acaryochloris</taxon>
    </lineage>
</organism>
<evidence type="ECO:0000259" key="3">
    <source>
        <dbReference type="Pfam" id="PF00248"/>
    </source>
</evidence>
<dbReference type="FunFam" id="3.20.20.100:FF:000004">
    <property type="entry name" value="Oxidoreductase, aldo/keto reductase"/>
    <property type="match status" value="1"/>
</dbReference>
<dbReference type="GO" id="GO:0016491">
    <property type="term" value="F:oxidoreductase activity"/>
    <property type="evidence" value="ECO:0007669"/>
    <property type="project" value="UniProtKB-KW"/>
</dbReference>
<dbReference type="InterPro" id="IPR023210">
    <property type="entry name" value="NADP_OxRdtase_dom"/>
</dbReference>
<evidence type="ECO:0000313" key="4">
    <source>
        <dbReference type="EMBL" id="ABW26358.1"/>
    </source>
</evidence>
<sequence>MTALNHYRLLGHSGLRVSPLCLGTMTFGTEWGWGADLDTSRQILDTYANRGGNFIDTANAYTNGTSEQFLGELLQGRRDRFVLATKYSLNMDSTNPNAGGNHRRSLVRAVEGSLKRLATDYIDLYWLHAWDYRNAIEEVMRALDDLVRQGKILHIGLSDTPSWIVSEGHAISRLRGWTSVSAIQVHYNLVERTSEADMLPMARQYGITPLAWSPLAGGILSGKYSREDLQDTSTEKEESGRKGVTQDIGQLNERSLEIVDIVKEISTEIGRSPSQVALNWLLQQPSRPIPIIGARKLAHLEDNLGALEFTLSDEHIERLYQMSAFDLPFPHNFIGLDMYKGVVDGENTIESGFTVYP</sequence>
<dbReference type="CDD" id="cd19080">
    <property type="entry name" value="AKR_AKR9A_9B"/>
    <property type="match status" value="1"/>
</dbReference>
<feature type="region of interest" description="Disordered" evidence="2">
    <location>
        <begin position="226"/>
        <end position="247"/>
    </location>
</feature>
<proteinExistence type="predicted"/>
<evidence type="ECO:0000256" key="2">
    <source>
        <dbReference type="SAM" id="MobiDB-lite"/>
    </source>
</evidence>
<dbReference type="InterPro" id="IPR050523">
    <property type="entry name" value="AKR_Detox_Biosynth"/>
</dbReference>
<dbReference type="STRING" id="329726.AM1_1324"/>
<name>B0C5B8_ACAM1</name>
<reference evidence="4 5" key="1">
    <citation type="journal article" date="2008" name="Proc. Natl. Acad. Sci. U.S.A.">
        <title>Niche adaptation and genome expansion in the chlorophyll d-producing cyanobacterium Acaryochloris marina.</title>
        <authorList>
            <person name="Swingley W.D."/>
            <person name="Chen M."/>
            <person name="Cheung P.C."/>
            <person name="Conrad A.L."/>
            <person name="Dejesa L.C."/>
            <person name="Hao J."/>
            <person name="Honchak B.M."/>
            <person name="Karbach L.E."/>
            <person name="Kurdoglu A."/>
            <person name="Lahiri S."/>
            <person name="Mastrian S.D."/>
            <person name="Miyashita H."/>
            <person name="Page L."/>
            <person name="Ramakrishna P."/>
            <person name="Satoh S."/>
            <person name="Sattley W.M."/>
            <person name="Shimada Y."/>
            <person name="Taylor H.L."/>
            <person name="Tomo T."/>
            <person name="Tsuchiya T."/>
            <person name="Wang Z.T."/>
            <person name="Raymond J."/>
            <person name="Mimuro M."/>
            <person name="Blankenship R.E."/>
            <person name="Touchman J.W."/>
        </authorList>
    </citation>
    <scope>NUCLEOTIDE SEQUENCE [LARGE SCALE GENOMIC DNA]</scope>
    <source>
        <strain evidence="5">MBIC 11017</strain>
    </source>
</reference>
<dbReference type="PRINTS" id="PR00069">
    <property type="entry name" value="ALDKETRDTASE"/>
</dbReference>
<dbReference type="AlphaFoldDB" id="B0C5B8"/>
<dbReference type="EMBL" id="CP000828">
    <property type="protein sequence ID" value="ABW26358.1"/>
    <property type="molecule type" value="Genomic_DNA"/>
</dbReference>
<keyword evidence="1" id="KW-0560">Oxidoreductase</keyword>
<dbReference type="Gene3D" id="3.20.20.100">
    <property type="entry name" value="NADP-dependent oxidoreductase domain"/>
    <property type="match status" value="1"/>
</dbReference>
<dbReference type="eggNOG" id="COG0667">
    <property type="taxonomic scope" value="Bacteria"/>
</dbReference>
<dbReference type="KEGG" id="amr:AM1_1324"/>
<feature type="domain" description="NADP-dependent oxidoreductase" evidence="3">
    <location>
        <begin position="19"/>
        <end position="321"/>
    </location>
</feature>
<gene>
    <name evidence="4" type="ordered locus">AM1_1324</name>
</gene>
<dbReference type="GO" id="GO:0005829">
    <property type="term" value="C:cytosol"/>
    <property type="evidence" value="ECO:0007669"/>
    <property type="project" value="UniProtKB-ARBA"/>
</dbReference>
<dbReference type="PANTHER" id="PTHR43364">
    <property type="entry name" value="NADH-SPECIFIC METHYLGLYOXAL REDUCTASE-RELATED"/>
    <property type="match status" value="1"/>
</dbReference>